<proteinExistence type="predicted"/>
<dbReference type="InterPro" id="IPR011322">
    <property type="entry name" value="N-reg_PII-like_a/b"/>
</dbReference>
<dbReference type="Gene3D" id="3.30.70.120">
    <property type="match status" value="1"/>
</dbReference>
<sequence>MKEIKAAFAPQKLSAVTDALRKVPGYPGMTVMKAEAHAAPAPRAKTSIKDELKDSIPRVRIEIVAPDEVAEGLMEAIVAVVSTGAPGDSVVWMSDVERAAFVRKTV</sequence>
<dbReference type="Pfam" id="PF00543">
    <property type="entry name" value="P-II"/>
    <property type="match status" value="1"/>
</dbReference>
<reference evidence="2" key="2">
    <citation type="submission" date="2025-08" db="UniProtKB">
        <authorList>
            <consortium name="RefSeq"/>
        </authorList>
    </citation>
    <scope>IDENTIFICATION</scope>
</reference>
<dbReference type="SMART" id="SM00938">
    <property type="entry name" value="P-II"/>
    <property type="match status" value="1"/>
</dbReference>
<dbReference type="Proteomes" id="UP000675920">
    <property type="component" value="Unplaced"/>
</dbReference>
<dbReference type="InterPro" id="IPR015867">
    <property type="entry name" value="N-reg_PII/ATP_PRibTrfase_C"/>
</dbReference>
<dbReference type="SUPFAM" id="SSF54913">
    <property type="entry name" value="GlnB-like"/>
    <property type="match status" value="1"/>
</dbReference>
<dbReference type="PROSITE" id="PS51343">
    <property type="entry name" value="PII_GLNB_DOM"/>
    <property type="match status" value="1"/>
</dbReference>
<organism evidence="1 2">
    <name type="scientific">Derxia gummosa DSM 723</name>
    <dbReference type="NCBI Taxonomy" id="1121388"/>
    <lineage>
        <taxon>Bacteria</taxon>
        <taxon>Pseudomonadati</taxon>
        <taxon>Pseudomonadota</taxon>
        <taxon>Betaproteobacteria</taxon>
        <taxon>Burkholderiales</taxon>
        <taxon>Alcaligenaceae</taxon>
        <taxon>Derxia</taxon>
    </lineage>
</organism>
<keyword evidence="1" id="KW-1185">Reference proteome</keyword>
<evidence type="ECO:0000313" key="1">
    <source>
        <dbReference type="Proteomes" id="UP000675920"/>
    </source>
</evidence>
<reference evidence="2" key="1">
    <citation type="journal article" date="2013" name="FEMS Microbiol. Rev.">
        <title>P(II) signal transduction proteins: nitrogen regulation and beyond.</title>
        <authorList>
            <person name="Huergo L.F."/>
            <person name="Chandra G."/>
            <person name="Merrick M."/>
        </authorList>
    </citation>
    <scope>NUCLEOTIDE SEQUENCE</scope>
</reference>
<dbReference type="RefSeq" id="WP_028310831.1">
    <property type="nucleotide sequence ID" value="NZ_AXWS01000008.1"/>
</dbReference>
<protein>
    <submittedName>
        <fullName evidence="2">P-II family nitrogen regulator</fullName>
    </submittedName>
</protein>
<dbReference type="GO" id="GO:0006808">
    <property type="term" value="P:regulation of nitrogen utilization"/>
    <property type="evidence" value="ECO:0007669"/>
    <property type="project" value="InterPro"/>
</dbReference>
<dbReference type="OrthoDB" id="6386089at2"/>
<name>A0A8B6X2E7_9BURK</name>
<evidence type="ECO:0000313" key="2">
    <source>
        <dbReference type="RefSeq" id="WP_028310831.1"/>
    </source>
</evidence>
<dbReference type="GO" id="GO:0030234">
    <property type="term" value="F:enzyme regulator activity"/>
    <property type="evidence" value="ECO:0007669"/>
    <property type="project" value="InterPro"/>
</dbReference>
<dbReference type="InterPro" id="IPR002187">
    <property type="entry name" value="N-reg_PII"/>
</dbReference>
<accession>A0A8B6X2E7</accession>
<dbReference type="PRINTS" id="PR00340">
    <property type="entry name" value="PIIGLNB"/>
</dbReference>
<dbReference type="AlphaFoldDB" id="A0A8B6X2E7"/>